<dbReference type="InterPro" id="IPR021858">
    <property type="entry name" value="Fun_TF"/>
</dbReference>
<name>A0A428RNS2_9HYPO</name>
<evidence type="ECO:0000313" key="4">
    <source>
        <dbReference type="EMBL" id="RSL79119.1"/>
    </source>
</evidence>
<reference evidence="4 5" key="1">
    <citation type="submission" date="2017-06" db="EMBL/GenBank/DDBJ databases">
        <title>Comparative genomic analysis of Ambrosia Fusariam Clade fungi.</title>
        <authorList>
            <person name="Stajich J.E."/>
            <person name="Carrillo J."/>
            <person name="Kijimoto T."/>
            <person name="Eskalen A."/>
            <person name="O'Donnell K."/>
            <person name="Kasson M."/>
        </authorList>
    </citation>
    <scope>NUCLEOTIDE SEQUENCE [LARGE SCALE GENOMIC DNA]</scope>
    <source>
        <strain evidence="4 5">NRRL62606</strain>
    </source>
</reference>
<dbReference type="GO" id="GO:0001228">
    <property type="term" value="F:DNA-binding transcription activator activity, RNA polymerase II-specific"/>
    <property type="evidence" value="ECO:0007669"/>
    <property type="project" value="TreeGrafter"/>
</dbReference>
<dbReference type="Pfam" id="PF00172">
    <property type="entry name" value="Zn_clus"/>
    <property type="match status" value="1"/>
</dbReference>
<dbReference type="GO" id="GO:0008270">
    <property type="term" value="F:zinc ion binding"/>
    <property type="evidence" value="ECO:0007669"/>
    <property type="project" value="InterPro"/>
</dbReference>
<organism evidence="4 5">
    <name type="scientific">Fusarium floridanum</name>
    <dbReference type="NCBI Taxonomy" id="1325733"/>
    <lineage>
        <taxon>Eukaryota</taxon>
        <taxon>Fungi</taxon>
        <taxon>Dikarya</taxon>
        <taxon>Ascomycota</taxon>
        <taxon>Pezizomycotina</taxon>
        <taxon>Sordariomycetes</taxon>
        <taxon>Hypocreomycetidae</taxon>
        <taxon>Hypocreales</taxon>
        <taxon>Nectriaceae</taxon>
        <taxon>Fusarium</taxon>
        <taxon>Fusarium solani species complex</taxon>
    </lineage>
</organism>
<evidence type="ECO:0000259" key="3">
    <source>
        <dbReference type="PROSITE" id="PS50048"/>
    </source>
</evidence>
<dbReference type="Gene3D" id="4.10.240.10">
    <property type="entry name" value="Zn(2)-C6 fungal-type DNA-binding domain"/>
    <property type="match status" value="1"/>
</dbReference>
<dbReference type="PROSITE" id="PS50048">
    <property type="entry name" value="ZN2_CY6_FUNGAL_2"/>
    <property type="match status" value="1"/>
</dbReference>
<protein>
    <recommendedName>
        <fullName evidence="3">Zn(2)-C6 fungal-type domain-containing protein</fullName>
    </recommendedName>
</protein>
<dbReference type="InterPro" id="IPR053157">
    <property type="entry name" value="Sterol_Uptake_Regulator"/>
</dbReference>
<feature type="region of interest" description="Disordered" evidence="2">
    <location>
        <begin position="1"/>
        <end position="26"/>
    </location>
</feature>
<sequence>MVRQRKQVADRPAPVKPRRAHRKSRNGCSVCKQRHMKCDESRPICLNCKISNRQCVYASASFSPLPEESSPDTHTSPASCDPPYGTPNSDTPGLVPPNLLSAVTPTSNPSSDRSFEGISSTYNPPLERGDLFDLNHLALLHHIETNIADMLLGDSFGHNLVNDIIKYALASPYLMNQVLAIAALHLSKSGSAQERYLQLATTLQTRAVALFNEAREEISEATCVSMFLFSSLLGVHVLCDTLHGPREHLGAVLDRFVRYLSIQRGVRAVTGQSWSMIKKSGIGDFLQRVEDAIPPGSDSTGETESLSRMIDESGLGSASANAYRKTISTLQQAFSIHHQLRQCGRRFDATLMFCVTLNEEYIDLLSQRQPEALVILAFYAVLLHWNRDTWVLGDGGEYLINAITAHLGSHWASWLQWPVSILEESSVIDT</sequence>
<dbReference type="AlphaFoldDB" id="A0A428RNS2"/>
<dbReference type="PROSITE" id="PS00463">
    <property type="entry name" value="ZN2_CY6_FUNGAL_1"/>
    <property type="match status" value="1"/>
</dbReference>
<proteinExistence type="predicted"/>
<evidence type="ECO:0000256" key="1">
    <source>
        <dbReference type="ARBA" id="ARBA00023242"/>
    </source>
</evidence>
<feature type="compositionally biased region" description="Basic residues" evidence="2">
    <location>
        <begin position="16"/>
        <end position="25"/>
    </location>
</feature>
<comment type="caution">
    <text evidence="4">The sequence shown here is derived from an EMBL/GenBank/DDBJ whole genome shotgun (WGS) entry which is preliminary data.</text>
</comment>
<dbReference type="InterPro" id="IPR001138">
    <property type="entry name" value="Zn2Cys6_DnaBD"/>
</dbReference>
<gene>
    <name evidence="4" type="ORF">CEP51_007605</name>
</gene>
<evidence type="ECO:0000313" key="5">
    <source>
        <dbReference type="Proteomes" id="UP000287972"/>
    </source>
</evidence>
<dbReference type="PANTHER" id="PTHR47784">
    <property type="entry name" value="STEROL UPTAKE CONTROL PROTEIN 2"/>
    <property type="match status" value="1"/>
</dbReference>
<dbReference type="SUPFAM" id="SSF57701">
    <property type="entry name" value="Zn2/Cys6 DNA-binding domain"/>
    <property type="match status" value="1"/>
</dbReference>
<dbReference type="CDD" id="cd00067">
    <property type="entry name" value="GAL4"/>
    <property type="match status" value="1"/>
</dbReference>
<evidence type="ECO:0000256" key="2">
    <source>
        <dbReference type="SAM" id="MobiDB-lite"/>
    </source>
</evidence>
<feature type="compositionally biased region" description="Polar residues" evidence="2">
    <location>
        <begin position="101"/>
        <end position="116"/>
    </location>
</feature>
<dbReference type="PANTHER" id="PTHR47784:SF4">
    <property type="entry name" value="ZN(II)2CYS6 TRANSCRIPTION FACTOR (EUROFUNG)"/>
    <property type="match status" value="1"/>
</dbReference>
<dbReference type="Proteomes" id="UP000287972">
    <property type="component" value="Unassembled WGS sequence"/>
</dbReference>
<dbReference type="InterPro" id="IPR036864">
    <property type="entry name" value="Zn2-C6_fun-type_DNA-bd_sf"/>
</dbReference>
<dbReference type="Pfam" id="PF11951">
    <property type="entry name" value="Fungal_trans_2"/>
    <property type="match status" value="1"/>
</dbReference>
<feature type="region of interest" description="Disordered" evidence="2">
    <location>
        <begin position="62"/>
        <end position="116"/>
    </location>
</feature>
<keyword evidence="1" id="KW-0539">Nucleus</keyword>
<feature type="domain" description="Zn(2)-C6 fungal-type" evidence="3">
    <location>
        <begin position="27"/>
        <end position="57"/>
    </location>
</feature>
<dbReference type="SMART" id="SM00066">
    <property type="entry name" value="GAL4"/>
    <property type="match status" value="1"/>
</dbReference>
<keyword evidence="5" id="KW-1185">Reference proteome</keyword>
<dbReference type="EMBL" id="NKCL01000184">
    <property type="protein sequence ID" value="RSL79119.1"/>
    <property type="molecule type" value="Genomic_DNA"/>
</dbReference>
<accession>A0A428RNS2</accession>